<dbReference type="EMBL" id="LRBV02000004">
    <property type="status" value="NOT_ANNOTATED_CDS"/>
    <property type="molecule type" value="Genomic_DNA"/>
</dbReference>
<dbReference type="InterPro" id="IPR025836">
    <property type="entry name" value="Zn_knuckle_CX2CX4HX4C"/>
</dbReference>
<evidence type="ECO:0000256" key="1">
    <source>
        <dbReference type="SAM" id="MobiDB-lite"/>
    </source>
</evidence>
<organism evidence="4 5">
    <name type="scientific">Quercus lobata</name>
    <name type="common">Valley oak</name>
    <dbReference type="NCBI Taxonomy" id="97700"/>
    <lineage>
        <taxon>Eukaryota</taxon>
        <taxon>Viridiplantae</taxon>
        <taxon>Streptophyta</taxon>
        <taxon>Embryophyta</taxon>
        <taxon>Tracheophyta</taxon>
        <taxon>Spermatophyta</taxon>
        <taxon>Magnoliopsida</taxon>
        <taxon>eudicotyledons</taxon>
        <taxon>Gunneridae</taxon>
        <taxon>Pentapetalae</taxon>
        <taxon>rosids</taxon>
        <taxon>fabids</taxon>
        <taxon>Fagales</taxon>
        <taxon>Fagaceae</taxon>
        <taxon>Quercus</taxon>
    </lineage>
</organism>
<feature type="region of interest" description="Disordered" evidence="1">
    <location>
        <begin position="16"/>
        <end position="35"/>
    </location>
</feature>
<dbReference type="GO" id="GO:0003676">
    <property type="term" value="F:nucleic acid binding"/>
    <property type="evidence" value="ECO:0007669"/>
    <property type="project" value="InterPro"/>
</dbReference>
<protein>
    <recommendedName>
        <fullName evidence="6">RNase H type-1 domain-containing protein</fullName>
    </recommendedName>
</protein>
<dbReference type="Proteomes" id="UP000594261">
    <property type="component" value="Chromosome 4"/>
</dbReference>
<dbReference type="InterPro" id="IPR052929">
    <property type="entry name" value="RNase_H-like_EbsB-rel"/>
</dbReference>
<evidence type="ECO:0008006" key="6">
    <source>
        <dbReference type="Google" id="ProtNLM"/>
    </source>
</evidence>
<dbReference type="CDD" id="cd06222">
    <property type="entry name" value="RNase_H_like"/>
    <property type="match status" value="1"/>
</dbReference>
<reference evidence="4" key="2">
    <citation type="submission" date="2021-01" db="UniProtKB">
        <authorList>
            <consortium name="EnsemblPlants"/>
        </authorList>
    </citation>
    <scope>IDENTIFICATION</scope>
</reference>
<evidence type="ECO:0000313" key="4">
    <source>
        <dbReference type="EnsemblPlants" id="QL04p019848:mrna"/>
    </source>
</evidence>
<dbReference type="InterPro" id="IPR002156">
    <property type="entry name" value="RNaseH_domain"/>
</dbReference>
<dbReference type="Pfam" id="PF13456">
    <property type="entry name" value="RVT_3"/>
    <property type="match status" value="1"/>
</dbReference>
<dbReference type="GO" id="GO:0004523">
    <property type="term" value="F:RNA-DNA hybrid ribonuclease activity"/>
    <property type="evidence" value="ECO:0007669"/>
    <property type="project" value="InterPro"/>
</dbReference>
<proteinExistence type="predicted"/>
<dbReference type="PANTHER" id="PTHR47074:SF48">
    <property type="entry name" value="POLYNUCLEOTIDYL TRANSFERASE, RIBONUCLEASE H-LIKE SUPERFAMILY PROTEIN"/>
    <property type="match status" value="1"/>
</dbReference>
<sequence>MYVPGHYERNQSCTIGRSTVETGKRGGNAASSVEEGSADVVHKKVSSVTTHEVTSSLLLPTTMQQVTVSTPTIIEELVLHNSTFVAEINNNDELLLARTIVLDMKSNNQLAQNLKCNAINSPAKVKIFLPPNPCNPEPINVEVDDTIMLENLGACCVFPSTDIGELIPINASDQSVRSNQFLAAATLKPILWILQDARSAQASYVRLIPPKPPDRGSLAHQHTGWTPPINHMFKVNFDKAIFREEQKVGVGVITRDEHGRVIASMAGSISLPFSVDAVEAFAAKEALKFDQERGLLAIVLEGDSKRTIDSLLCEDVSLADIGHLIDEAKMSGIGVGIRESNRAVLVSFSQILKGDSLGLIQPLKLEERSLSPTGLLTKDAKMLANSFPQNLQKKQFRNSRQLQMTGKCIRVWIKIDVTKPLCHGRFVKFGRSNSCWVSFRYERLPIFCYWSGKLNHDEKDCRIWIRSNGSLQQRDQQFGAWLRANSDRLQKPQFVKVHLITPGEDDNTKEKWIVHSSSTDKGQKKEESPIMAVVEMDHIEADGGMDEVEERGHVVTENLGRLMSKIKEARFTEVLNKIDAAIGMEAGQTANISVTITDDISTGIIEDKGRNLHVGDKFGKENNDGEIGLIGPHLKSDLLNIKKELPQEDRKWA</sequence>
<dbReference type="Pfam" id="PF14392">
    <property type="entry name" value="zf-CCHC_4"/>
    <property type="match status" value="1"/>
</dbReference>
<feature type="domain" description="Zinc knuckle CX2CX4HX4C" evidence="3">
    <location>
        <begin position="415"/>
        <end position="462"/>
    </location>
</feature>
<feature type="domain" description="RNase H type-1" evidence="2">
    <location>
        <begin position="237"/>
        <end position="328"/>
    </location>
</feature>
<dbReference type="InterPro" id="IPR044730">
    <property type="entry name" value="RNase_H-like_dom_plant"/>
</dbReference>
<reference evidence="4 5" key="1">
    <citation type="journal article" date="2016" name="G3 (Bethesda)">
        <title>First Draft Assembly and Annotation of the Genome of a California Endemic Oak Quercus lobata Nee (Fagaceae).</title>
        <authorList>
            <person name="Sork V.L."/>
            <person name="Fitz-Gibbon S.T."/>
            <person name="Puiu D."/>
            <person name="Crepeau M."/>
            <person name="Gugger P.F."/>
            <person name="Sherman R."/>
            <person name="Stevens K."/>
            <person name="Langley C.H."/>
            <person name="Pellegrini M."/>
            <person name="Salzberg S.L."/>
        </authorList>
    </citation>
    <scope>NUCLEOTIDE SEQUENCE [LARGE SCALE GENOMIC DNA]</scope>
    <source>
        <strain evidence="4 5">cv. SW786</strain>
    </source>
</reference>
<dbReference type="AlphaFoldDB" id="A0A7N2LCR7"/>
<accession>A0A7N2LCR7</accession>
<dbReference type="Gramene" id="QL04p019848:mrna">
    <property type="protein sequence ID" value="QL04p019848:mrna"/>
    <property type="gene ID" value="QL04p019848"/>
</dbReference>
<evidence type="ECO:0000259" key="2">
    <source>
        <dbReference type="Pfam" id="PF13456"/>
    </source>
</evidence>
<dbReference type="PANTHER" id="PTHR47074">
    <property type="entry name" value="BNAC02G40300D PROTEIN"/>
    <property type="match status" value="1"/>
</dbReference>
<evidence type="ECO:0000259" key="3">
    <source>
        <dbReference type="Pfam" id="PF14392"/>
    </source>
</evidence>
<dbReference type="EnsemblPlants" id="QL04p019848:mrna">
    <property type="protein sequence ID" value="QL04p019848:mrna"/>
    <property type="gene ID" value="QL04p019848"/>
</dbReference>
<evidence type="ECO:0000313" key="5">
    <source>
        <dbReference type="Proteomes" id="UP000594261"/>
    </source>
</evidence>
<keyword evidence="5" id="KW-1185">Reference proteome</keyword>
<dbReference type="InParanoid" id="A0A7N2LCR7"/>
<name>A0A7N2LCR7_QUELO</name>